<evidence type="ECO:0000256" key="1">
    <source>
        <dbReference type="SAM" id="MobiDB-lite"/>
    </source>
</evidence>
<keyword evidence="3" id="KW-1185">Reference proteome</keyword>
<evidence type="ECO:0000313" key="2">
    <source>
        <dbReference type="EMBL" id="MDT9684241.1"/>
    </source>
</evidence>
<organism evidence="2 3">
    <name type="scientific">Streptomyces tamarix</name>
    <dbReference type="NCBI Taxonomy" id="3078565"/>
    <lineage>
        <taxon>Bacteria</taxon>
        <taxon>Bacillati</taxon>
        <taxon>Actinomycetota</taxon>
        <taxon>Actinomycetes</taxon>
        <taxon>Kitasatosporales</taxon>
        <taxon>Streptomycetaceae</taxon>
        <taxon>Streptomyces</taxon>
    </lineage>
</organism>
<feature type="compositionally biased region" description="Basic and acidic residues" evidence="1">
    <location>
        <begin position="7"/>
        <end position="21"/>
    </location>
</feature>
<name>A0ABU3QNA7_9ACTN</name>
<sequence length="169" mass="18615">MVLQELEAERHQHHPSREPELRRVGKSVCTAAALVLLLGGCDSFSTDETPERVKNGTSQLDLTVTGRPTPGSLSLTEHVLARLRARDAAGLAEFARKDGETENDAKRWVARWGDAAQRPATADFSLGEKDASVDVRFTGEPSTLSLLLMPEDEGNAYDDRYVVVLREDR</sequence>
<dbReference type="Proteomes" id="UP001250181">
    <property type="component" value="Unassembled WGS sequence"/>
</dbReference>
<dbReference type="EMBL" id="JAWCTQ010000024">
    <property type="protein sequence ID" value="MDT9684241.1"/>
    <property type="molecule type" value="Genomic_DNA"/>
</dbReference>
<proteinExistence type="predicted"/>
<comment type="caution">
    <text evidence="2">The sequence shown here is derived from an EMBL/GenBank/DDBJ whole genome shotgun (WGS) entry which is preliminary data.</text>
</comment>
<dbReference type="RefSeq" id="WP_315879297.1">
    <property type="nucleotide sequence ID" value="NZ_JAWCTQ010000024.1"/>
</dbReference>
<evidence type="ECO:0008006" key="4">
    <source>
        <dbReference type="Google" id="ProtNLM"/>
    </source>
</evidence>
<gene>
    <name evidence="2" type="ORF">RND61_19555</name>
</gene>
<reference evidence="2 3" key="1">
    <citation type="submission" date="2023-09" db="EMBL/GenBank/DDBJ databases">
        <title>Streptomyces sp. nov.: A antagonism against Alternaria gaisen Producing Streptochlin, Isolated from Tamarix root soil.</title>
        <authorList>
            <person name="Chen Y."/>
        </authorList>
    </citation>
    <scope>NUCLEOTIDE SEQUENCE [LARGE SCALE GENOMIC DNA]</scope>
    <source>
        <strain evidence="2 3">TRM76323</strain>
    </source>
</reference>
<protein>
    <recommendedName>
        <fullName evidence="4">Lipoprotein</fullName>
    </recommendedName>
</protein>
<accession>A0ABU3QNA7</accession>
<evidence type="ECO:0000313" key="3">
    <source>
        <dbReference type="Proteomes" id="UP001250181"/>
    </source>
</evidence>
<feature type="region of interest" description="Disordered" evidence="1">
    <location>
        <begin position="1"/>
        <end position="21"/>
    </location>
</feature>